<dbReference type="EMBL" id="BMZC01000004">
    <property type="protein sequence ID" value="GGZ59168.1"/>
    <property type="molecule type" value="Genomic_DNA"/>
</dbReference>
<organism evidence="1 2">
    <name type="scientific">Paraglaciecola chathamensis</name>
    <dbReference type="NCBI Taxonomy" id="368405"/>
    <lineage>
        <taxon>Bacteria</taxon>
        <taxon>Pseudomonadati</taxon>
        <taxon>Pseudomonadota</taxon>
        <taxon>Gammaproteobacteria</taxon>
        <taxon>Alteromonadales</taxon>
        <taxon>Alteromonadaceae</taxon>
        <taxon>Paraglaciecola</taxon>
    </lineage>
</organism>
<comment type="caution">
    <text evidence="1">The sequence shown here is derived from an EMBL/GenBank/DDBJ whole genome shotgun (WGS) entry which is preliminary data.</text>
</comment>
<reference evidence="1" key="1">
    <citation type="journal article" date="2014" name="Int. J. Syst. Evol. Microbiol.">
        <title>Complete genome sequence of Corynebacterium casei LMG S-19264T (=DSM 44701T), isolated from a smear-ripened cheese.</title>
        <authorList>
            <consortium name="US DOE Joint Genome Institute (JGI-PGF)"/>
            <person name="Walter F."/>
            <person name="Albersmeier A."/>
            <person name="Kalinowski J."/>
            <person name="Ruckert C."/>
        </authorList>
    </citation>
    <scope>NUCLEOTIDE SEQUENCE</scope>
    <source>
        <strain evidence="1">KCTC 32337</strain>
    </source>
</reference>
<evidence type="ECO:0000313" key="1">
    <source>
        <dbReference type="EMBL" id="GGZ59168.1"/>
    </source>
</evidence>
<protein>
    <submittedName>
        <fullName evidence="1">Uncharacterized protein</fullName>
    </submittedName>
</protein>
<reference evidence="1" key="2">
    <citation type="submission" date="2020-09" db="EMBL/GenBank/DDBJ databases">
        <authorList>
            <person name="Sun Q."/>
            <person name="Kim S."/>
        </authorList>
    </citation>
    <scope>NUCLEOTIDE SEQUENCE</scope>
    <source>
        <strain evidence="1">KCTC 32337</strain>
    </source>
</reference>
<sequence length="78" mass="8687">MILRQQDVINRMTTHELAKLLLEHKNVDIVTNVGYTSMMAEDVLLTESMVKMQCTLNNDNKPVGVSGDQWLLIGGLSA</sequence>
<evidence type="ECO:0000313" key="2">
    <source>
        <dbReference type="Proteomes" id="UP000622604"/>
    </source>
</evidence>
<dbReference type="AlphaFoldDB" id="A0A8H9I936"/>
<dbReference type="Proteomes" id="UP000622604">
    <property type="component" value="Unassembled WGS sequence"/>
</dbReference>
<accession>A0A8H9I936</accession>
<name>A0A8H9I936_9ALTE</name>
<proteinExistence type="predicted"/>
<gene>
    <name evidence="1" type="ORF">GCM10011274_16430</name>
</gene>